<protein>
    <recommendedName>
        <fullName evidence="2">AAA+ ATPase domain-containing protein</fullName>
    </recommendedName>
</protein>
<gene>
    <name evidence="1" type="ORF">S03H2_40123</name>
</gene>
<dbReference type="InterPro" id="IPR027417">
    <property type="entry name" value="P-loop_NTPase"/>
</dbReference>
<organism evidence="1">
    <name type="scientific">marine sediment metagenome</name>
    <dbReference type="NCBI Taxonomy" id="412755"/>
    <lineage>
        <taxon>unclassified sequences</taxon>
        <taxon>metagenomes</taxon>
        <taxon>ecological metagenomes</taxon>
    </lineage>
</organism>
<accession>X1HJV0</accession>
<dbReference type="EMBL" id="BARU01024854">
    <property type="protein sequence ID" value="GAH54104.1"/>
    <property type="molecule type" value="Genomic_DNA"/>
</dbReference>
<dbReference type="SUPFAM" id="SSF52540">
    <property type="entry name" value="P-loop containing nucleoside triphosphate hydrolases"/>
    <property type="match status" value="1"/>
</dbReference>
<name>X1HJV0_9ZZZZ</name>
<reference evidence="1" key="1">
    <citation type="journal article" date="2014" name="Front. Microbiol.">
        <title>High frequency of phylogenetically diverse reductive dehalogenase-homologous genes in deep subseafloor sedimentary metagenomes.</title>
        <authorList>
            <person name="Kawai M."/>
            <person name="Futagami T."/>
            <person name="Toyoda A."/>
            <person name="Takaki Y."/>
            <person name="Nishi S."/>
            <person name="Hori S."/>
            <person name="Arai W."/>
            <person name="Tsubouchi T."/>
            <person name="Morono Y."/>
            <person name="Uchiyama I."/>
            <person name="Ito T."/>
            <person name="Fujiyama A."/>
            <person name="Inagaki F."/>
            <person name="Takami H."/>
        </authorList>
    </citation>
    <scope>NUCLEOTIDE SEQUENCE</scope>
    <source>
        <strain evidence="1">Expedition CK06-06</strain>
    </source>
</reference>
<dbReference type="Gene3D" id="3.40.50.300">
    <property type="entry name" value="P-loop containing nucleotide triphosphate hydrolases"/>
    <property type="match status" value="1"/>
</dbReference>
<feature type="non-terminal residue" evidence="1">
    <location>
        <position position="1"/>
    </location>
</feature>
<feature type="non-terminal residue" evidence="1">
    <location>
        <position position="275"/>
    </location>
</feature>
<evidence type="ECO:0000313" key="1">
    <source>
        <dbReference type="EMBL" id="GAH54104.1"/>
    </source>
</evidence>
<dbReference type="Pfam" id="PF13481">
    <property type="entry name" value="AAA_25"/>
    <property type="match status" value="1"/>
</dbReference>
<sequence>DVEATDVEWLWYRRIPMGKLSLLVGDPGGGKSFLSLYMISRIPGGGTWPDLPEEEVKKGKVILLTAEDELADTVRPRIDAMEGDASKITVVKCTKVEGKIRSFSLIEDVLKLENLIKEKRNVRAVIIDPLSAYMSSSGKNKIDSYRDADVRSVLEPFSRLAEEHNLSIIGIMHLNKSTVKAIYRVLGSIGFVGSSRATWLVVKDRDWKITDLRFLVGLKLNLTSDPGALAFRITDDKRVIFDGEIYDIDVEEHLSGERRSTFGKAVEFLTKQFEV</sequence>
<comment type="caution">
    <text evidence="1">The sequence shown here is derived from an EMBL/GenBank/DDBJ whole genome shotgun (WGS) entry which is preliminary data.</text>
</comment>
<evidence type="ECO:0008006" key="2">
    <source>
        <dbReference type="Google" id="ProtNLM"/>
    </source>
</evidence>
<dbReference type="AlphaFoldDB" id="X1HJV0"/>
<proteinExistence type="predicted"/>